<evidence type="ECO:0000313" key="2">
    <source>
        <dbReference type="Proteomes" id="UP000012046"/>
    </source>
</evidence>
<reference evidence="1 2" key="1">
    <citation type="journal article" date="2012" name="J. Bacteriol.">
        <title>Genome Sequence of Extracellular-Protease-Producing Alishewanella jeotgali Isolated from Traditional Korean Fermented Seafood.</title>
        <authorList>
            <person name="Jung J."/>
            <person name="Chun J."/>
            <person name="Park W."/>
        </authorList>
    </citation>
    <scope>NUCLEOTIDE SEQUENCE [LARGE SCALE GENOMIC DNA]</scope>
    <source>
        <strain evidence="1 2">KCTC 22429</strain>
    </source>
</reference>
<gene>
    <name evidence="1" type="ORF">AJE_08832</name>
</gene>
<dbReference type="SUPFAM" id="SSF52540">
    <property type="entry name" value="P-loop containing nucleoside triphosphate hydrolases"/>
    <property type="match status" value="1"/>
</dbReference>
<accession>H3ZEI2</accession>
<dbReference type="eggNOG" id="ENOG5030XFA">
    <property type="taxonomic scope" value="Bacteria"/>
</dbReference>
<dbReference type="PATRIC" id="fig|1129374.4.peg.1765"/>
<dbReference type="Proteomes" id="UP000012046">
    <property type="component" value="Unassembled WGS sequence"/>
</dbReference>
<dbReference type="STRING" id="1129374.AJE_08832"/>
<organism evidence="1 2">
    <name type="scientific">Alishewanella jeotgali KCTC 22429</name>
    <dbReference type="NCBI Taxonomy" id="1129374"/>
    <lineage>
        <taxon>Bacteria</taxon>
        <taxon>Pseudomonadati</taxon>
        <taxon>Pseudomonadota</taxon>
        <taxon>Gammaproteobacteria</taxon>
        <taxon>Alteromonadales</taxon>
        <taxon>Alteromonadaceae</taxon>
        <taxon>Alishewanella</taxon>
    </lineage>
</organism>
<dbReference type="EMBL" id="AHTH01000023">
    <property type="protein sequence ID" value="EHR40945.1"/>
    <property type="molecule type" value="Genomic_DNA"/>
</dbReference>
<dbReference type="InterPro" id="IPR027417">
    <property type="entry name" value="P-loop_NTPase"/>
</dbReference>
<name>H3ZEI2_9ALTE</name>
<dbReference type="Pfam" id="PF24389">
    <property type="entry name" value="ORC-CDC6-like"/>
    <property type="match status" value="1"/>
</dbReference>
<dbReference type="InterPro" id="IPR056955">
    <property type="entry name" value="ORC-CDC6-like"/>
</dbReference>
<sequence>MSDVSLRRIFVNNRAEQLPDDVWNEFVIPAHFRKIDLGSDRKSVLIEGGRGCGKTMFIRYYCHNTIFSLQRENIPDSELGNIGIYWKPHVKYCAFLEKPSWIPDEYKERTFQHYAALAILEDFCRALKSIEQANLENGPISILDKKIPPQASMYFQGRVETYKDLQDFVIIERTRLDMWTKNPQLEKPIFIQFDQILESLSESLSETNSRLKNVFFRVFVDEYENLQQQQQRLLNDHIKHPGKHFCLNIATRRNATFCTETSGFERVVEIHDYRRVDLEAEFLSKTGRSSFSLLAAEVLLLRLHQAGFVFSDAPDLTALRDRDRIDERQVQDYQDKVKRVARDMFPQLTASDIAKNVFEEQTLKRRLTKLIEKGLKKHRVEKEYSVNEFLKENAPEASIVAACILNRDRTVPSKLLIELKNAESGLPSKFSTNGEWVKTNLYGALYYIYIGLPKRPCLLYSGFDRFCQIARSNLRYFQELCHESFTIFESDFPANIQKNKVFIIPFDVQAEAAKIASEKLLINISDFGVELLHLIRRLGKLFQLAQKRPGQSEPEVNHFSISGSFTTEQQVIVDSVLAKARVWSVLYEDKDTKNKGADDTESVDYIPNPIYSPYFGISYRKKRKLTFTAQEFMDILEGNDEHFKRIETKYETNWELTDDVSIQQEMF</sequence>
<comment type="caution">
    <text evidence="1">The sequence shown here is derived from an EMBL/GenBank/DDBJ whole genome shotgun (WGS) entry which is preliminary data.</text>
</comment>
<dbReference type="RefSeq" id="WP_008950571.1">
    <property type="nucleotide sequence ID" value="NZ_AHTH01000023.1"/>
</dbReference>
<protein>
    <submittedName>
        <fullName evidence="1">Uncharacterized protein</fullName>
    </submittedName>
</protein>
<evidence type="ECO:0000313" key="1">
    <source>
        <dbReference type="EMBL" id="EHR40945.1"/>
    </source>
</evidence>
<keyword evidence="2" id="KW-1185">Reference proteome</keyword>
<proteinExistence type="predicted"/>
<dbReference type="AlphaFoldDB" id="H3ZEI2"/>